<evidence type="ECO:0000313" key="1">
    <source>
        <dbReference type="EMBL" id="CAI9923032.1"/>
    </source>
</evidence>
<sequence>MSVLMRRENTLIIEPGSDISKIQIINFILLPNSKKHFEGPPLQDHRLRMIKNLRSSQHLYLRPFVVKCKQQRAPIITTPQILSSPTKIIETFKAYLEPVQTLSSEVDYYCSSESECIEDIFGYSQLRLLTAELSGNIKRVQNILRRVNKLTELNNRLHSSVEVIISQTENQMKELQ</sequence>
<proteinExistence type="predicted"/>
<gene>
    <name evidence="1" type="ORF">HINF_LOCUS10677</name>
    <name evidence="2" type="ORF">HINF_LOCUS65467</name>
</gene>
<protein>
    <submittedName>
        <fullName evidence="2">Hypothetical_protein</fullName>
    </submittedName>
</protein>
<reference evidence="1" key="1">
    <citation type="submission" date="2023-06" db="EMBL/GenBank/DDBJ databases">
        <authorList>
            <person name="Kurt Z."/>
        </authorList>
    </citation>
    <scope>NUCLEOTIDE SEQUENCE</scope>
</reference>
<evidence type="ECO:0000313" key="2">
    <source>
        <dbReference type="EMBL" id="CAL6090774.1"/>
    </source>
</evidence>
<reference evidence="2 3" key="2">
    <citation type="submission" date="2024-07" db="EMBL/GenBank/DDBJ databases">
        <authorList>
            <person name="Akdeniz Z."/>
        </authorList>
    </citation>
    <scope>NUCLEOTIDE SEQUENCE [LARGE SCALE GENOMIC DNA]</scope>
</reference>
<dbReference type="AlphaFoldDB" id="A0AA86NMJ5"/>
<dbReference type="EMBL" id="CATOUU010000276">
    <property type="protein sequence ID" value="CAI9923032.1"/>
    <property type="molecule type" value="Genomic_DNA"/>
</dbReference>
<accession>A0AA86NMJ5</accession>
<evidence type="ECO:0000313" key="3">
    <source>
        <dbReference type="Proteomes" id="UP001642409"/>
    </source>
</evidence>
<keyword evidence="3" id="KW-1185">Reference proteome</keyword>
<dbReference type="Proteomes" id="UP001642409">
    <property type="component" value="Unassembled WGS sequence"/>
</dbReference>
<comment type="caution">
    <text evidence="1">The sequence shown here is derived from an EMBL/GenBank/DDBJ whole genome shotgun (WGS) entry which is preliminary data.</text>
</comment>
<name>A0AA86NMJ5_9EUKA</name>
<dbReference type="EMBL" id="CAXDID020000431">
    <property type="protein sequence ID" value="CAL6090774.1"/>
    <property type="molecule type" value="Genomic_DNA"/>
</dbReference>
<organism evidence="1">
    <name type="scientific">Hexamita inflata</name>
    <dbReference type="NCBI Taxonomy" id="28002"/>
    <lineage>
        <taxon>Eukaryota</taxon>
        <taxon>Metamonada</taxon>
        <taxon>Diplomonadida</taxon>
        <taxon>Hexamitidae</taxon>
        <taxon>Hexamitinae</taxon>
        <taxon>Hexamita</taxon>
    </lineage>
</organism>